<evidence type="ECO:0000313" key="16">
    <source>
        <dbReference type="EMBL" id="EGZ24922.1"/>
    </source>
</evidence>
<comment type="similarity">
    <text evidence="4">Belongs to the diacylglycerol acyltransferase family.</text>
</comment>
<sequence>GGVPEIFTTDPASKTTELVLNKRLGFVKLAMRQGAELVLTFAFGENMWNPPTAVIRFFRALGISMIIFWGKFWWMPKAPSKGKRFGLVYGKPISTKLTENPTDEEVPAIHSQYIAELERIFKQYKAEFGYEEGETLAII</sequence>
<name>G4YVB5_PHYSP</name>
<dbReference type="Pfam" id="PF03982">
    <property type="entry name" value="DAGAT"/>
    <property type="match status" value="1"/>
</dbReference>
<dbReference type="GO" id="GO:0004144">
    <property type="term" value="F:diacylglycerol O-acyltransferase activity"/>
    <property type="evidence" value="ECO:0007669"/>
    <property type="project" value="UniProtKB-EC"/>
</dbReference>
<evidence type="ECO:0000256" key="8">
    <source>
        <dbReference type="ARBA" id="ARBA00022692"/>
    </source>
</evidence>
<evidence type="ECO:0000256" key="15">
    <source>
        <dbReference type="SAM" id="Phobius"/>
    </source>
</evidence>
<keyword evidence="11 15" id="KW-1133">Transmembrane helix</keyword>
<evidence type="ECO:0000256" key="3">
    <source>
        <dbReference type="ARBA" id="ARBA00005189"/>
    </source>
</evidence>
<keyword evidence="13 15" id="KW-0472">Membrane</keyword>
<evidence type="ECO:0000256" key="7">
    <source>
        <dbReference type="ARBA" id="ARBA00022679"/>
    </source>
</evidence>
<evidence type="ECO:0000256" key="1">
    <source>
        <dbReference type="ARBA" id="ARBA00004477"/>
    </source>
</evidence>
<dbReference type="KEGG" id="psoj:PHYSODRAFT_458370"/>
<evidence type="ECO:0000256" key="4">
    <source>
        <dbReference type="ARBA" id="ARBA00005420"/>
    </source>
</evidence>
<evidence type="ECO:0000256" key="12">
    <source>
        <dbReference type="ARBA" id="ARBA00023098"/>
    </source>
</evidence>
<dbReference type="Proteomes" id="UP000002640">
    <property type="component" value="Unassembled WGS sequence"/>
</dbReference>
<comment type="subcellular location">
    <subcellularLocation>
        <location evidence="1">Endoplasmic reticulum membrane</location>
        <topology evidence="1">Multi-pass membrane protein</topology>
    </subcellularLocation>
</comment>
<dbReference type="InParanoid" id="G4YVB5"/>
<dbReference type="GeneID" id="20653154"/>
<reference evidence="16 17" key="1">
    <citation type="journal article" date="2006" name="Science">
        <title>Phytophthora genome sequences uncover evolutionary origins and mechanisms of pathogenesis.</title>
        <authorList>
            <person name="Tyler B.M."/>
            <person name="Tripathy S."/>
            <person name="Zhang X."/>
            <person name="Dehal P."/>
            <person name="Jiang R.H."/>
            <person name="Aerts A."/>
            <person name="Arredondo F.D."/>
            <person name="Baxter L."/>
            <person name="Bensasson D."/>
            <person name="Beynon J.L."/>
            <person name="Chapman J."/>
            <person name="Damasceno C.M."/>
            <person name="Dorrance A.E."/>
            <person name="Dou D."/>
            <person name="Dickerman A.W."/>
            <person name="Dubchak I.L."/>
            <person name="Garbelotto M."/>
            <person name="Gijzen M."/>
            <person name="Gordon S.G."/>
            <person name="Govers F."/>
            <person name="Grunwald N.J."/>
            <person name="Huang W."/>
            <person name="Ivors K.L."/>
            <person name="Jones R.W."/>
            <person name="Kamoun S."/>
            <person name="Krampis K."/>
            <person name="Lamour K.H."/>
            <person name="Lee M.K."/>
            <person name="McDonald W.H."/>
            <person name="Medina M."/>
            <person name="Meijer H.J."/>
            <person name="Nordberg E.K."/>
            <person name="Maclean D.J."/>
            <person name="Ospina-Giraldo M.D."/>
            <person name="Morris P.F."/>
            <person name="Phuntumart V."/>
            <person name="Putnam N.H."/>
            <person name="Rash S."/>
            <person name="Rose J.K."/>
            <person name="Sakihama Y."/>
            <person name="Salamov A.A."/>
            <person name="Savidor A."/>
            <person name="Scheuring C.F."/>
            <person name="Smith B.M."/>
            <person name="Sobral B.W."/>
            <person name="Terry A."/>
            <person name="Torto-Alalibo T.A."/>
            <person name="Win J."/>
            <person name="Xu Z."/>
            <person name="Zhang H."/>
            <person name="Grigoriev I.V."/>
            <person name="Rokhsar D.S."/>
            <person name="Boore J.L."/>
        </authorList>
    </citation>
    <scope>NUCLEOTIDE SEQUENCE [LARGE SCALE GENOMIC DNA]</scope>
    <source>
        <strain evidence="16 17">P6497</strain>
    </source>
</reference>
<comment type="pathway">
    <text evidence="2">Glycerolipid metabolism; triacylglycerol biosynthesis.</text>
</comment>
<protein>
    <recommendedName>
        <fullName evidence="5">diacylglycerol O-acyltransferase</fullName>
        <ecNumber evidence="5">2.3.1.20</ecNumber>
    </recommendedName>
</protein>
<feature type="transmembrane region" description="Helical" evidence="15">
    <location>
        <begin position="53"/>
        <end position="74"/>
    </location>
</feature>
<dbReference type="PANTHER" id="PTHR12317:SF0">
    <property type="entry name" value="ACYLTRANSFERASE"/>
    <property type="match status" value="1"/>
</dbReference>
<keyword evidence="6" id="KW-0444">Lipid biosynthesis</keyword>
<dbReference type="AlphaFoldDB" id="G4YVB5"/>
<evidence type="ECO:0000256" key="9">
    <source>
        <dbReference type="ARBA" id="ARBA00022798"/>
    </source>
</evidence>
<dbReference type="GO" id="GO:0019432">
    <property type="term" value="P:triglyceride biosynthetic process"/>
    <property type="evidence" value="ECO:0007669"/>
    <property type="project" value="TreeGrafter"/>
</dbReference>
<dbReference type="RefSeq" id="XP_009520210.1">
    <property type="nucleotide sequence ID" value="XM_009521915.1"/>
</dbReference>
<keyword evidence="12" id="KW-0443">Lipid metabolism</keyword>
<accession>G4YVB5</accession>
<evidence type="ECO:0000256" key="2">
    <source>
        <dbReference type="ARBA" id="ARBA00004771"/>
    </source>
</evidence>
<keyword evidence="14" id="KW-0012">Acyltransferase</keyword>
<keyword evidence="7" id="KW-0808">Transferase</keyword>
<dbReference type="EC" id="2.3.1.20" evidence="5"/>
<dbReference type="PANTHER" id="PTHR12317">
    <property type="entry name" value="DIACYLGLYCEROL O-ACYLTRANSFERASE"/>
    <property type="match status" value="1"/>
</dbReference>
<evidence type="ECO:0000256" key="5">
    <source>
        <dbReference type="ARBA" id="ARBA00013244"/>
    </source>
</evidence>
<organism evidence="16 17">
    <name type="scientific">Phytophthora sojae (strain P6497)</name>
    <name type="common">Soybean stem and root rot agent</name>
    <name type="synonym">Phytophthora megasperma f. sp. glycines</name>
    <dbReference type="NCBI Taxonomy" id="1094619"/>
    <lineage>
        <taxon>Eukaryota</taxon>
        <taxon>Sar</taxon>
        <taxon>Stramenopiles</taxon>
        <taxon>Oomycota</taxon>
        <taxon>Peronosporomycetes</taxon>
        <taxon>Peronosporales</taxon>
        <taxon>Peronosporaceae</taxon>
        <taxon>Phytophthora</taxon>
    </lineage>
</organism>
<feature type="non-terminal residue" evidence="16">
    <location>
        <position position="139"/>
    </location>
</feature>
<evidence type="ECO:0000313" key="17">
    <source>
        <dbReference type="Proteomes" id="UP000002640"/>
    </source>
</evidence>
<keyword evidence="8 15" id="KW-0812">Transmembrane</keyword>
<dbReference type="GO" id="GO:0006071">
    <property type="term" value="P:glycerol metabolic process"/>
    <property type="evidence" value="ECO:0007669"/>
    <property type="project" value="UniProtKB-KW"/>
</dbReference>
<evidence type="ECO:0000256" key="10">
    <source>
        <dbReference type="ARBA" id="ARBA00022824"/>
    </source>
</evidence>
<feature type="non-terminal residue" evidence="16">
    <location>
        <position position="1"/>
    </location>
</feature>
<evidence type="ECO:0000256" key="14">
    <source>
        <dbReference type="ARBA" id="ARBA00023315"/>
    </source>
</evidence>
<comment type="pathway">
    <text evidence="3">Lipid metabolism.</text>
</comment>
<evidence type="ECO:0000256" key="11">
    <source>
        <dbReference type="ARBA" id="ARBA00022989"/>
    </source>
</evidence>
<keyword evidence="10" id="KW-0256">Endoplasmic reticulum</keyword>
<dbReference type="OMA" id="GALECFY"/>
<keyword evidence="17" id="KW-1185">Reference proteome</keyword>
<dbReference type="InterPro" id="IPR007130">
    <property type="entry name" value="DAGAT"/>
</dbReference>
<dbReference type="EMBL" id="JH159152">
    <property type="protein sequence ID" value="EGZ24922.1"/>
    <property type="molecule type" value="Genomic_DNA"/>
</dbReference>
<gene>
    <name evidence="16" type="ORF">PHYSODRAFT_458370</name>
</gene>
<proteinExistence type="inferred from homology"/>
<evidence type="ECO:0000256" key="13">
    <source>
        <dbReference type="ARBA" id="ARBA00023136"/>
    </source>
</evidence>
<keyword evidence="9" id="KW-0319">Glycerol metabolism</keyword>
<evidence type="ECO:0000256" key="6">
    <source>
        <dbReference type="ARBA" id="ARBA00022516"/>
    </source>
</evidence>
<dbReference type="GO" id="GO:0005789">
    <property type="term" value="C:endoplasmic reticulum membrane"/>
    <property type="evidence" value="ECO:0007669"/>
    <property type="project" value="UniProtKB-SubCell"/>
</dbReference>